<reference evidence="5" key="1">
    <citation type="submission" date="2012-12" db="EMBL/GenBank/DDBJ databases">
        <authorList>
            <person name="Hellsten U."/>
            <person name="Grimwood J."/>
            <person name="Chapman J.A."/>
            <person name="Shapiro H."/>
            <person name="Aerts A."/>
            <person name="Otillar R.P."/>
            <person name="Terry A.Y."/>
            <person name="Boore J.L."/>
            <person name="Simakov O."/>
            <person name="Marletaz F."/>
            <person name="Cho S.-J."/>
            <person name="Edsinger-Gonzales E."/>
            <person name="Havlak P."/>
            <person name="Kuo D.-H."/>
            <person name="Larsson T."/>
            <person name="Lv J."/>
            <person name="Arendt D."/>
            <person name="Savage R."/>
            <person name="Osoegawa K."/>
            <person name="de Jong P."/>
            <person name="Lindberg D.R."/>
            <person name="Seaver E.C."/>
            <person name="Weisblat D.A."/>
            <person name="Putnam N.H."/>
            <person name="Grigoriev I.V."/>
            <person name="Rokhsar D.S."/>
        </authorList>
    </citation>
    <scope>NUCLEOTIDE SEQUENCE</scope>
</reference>
<dbReference type="Proteomes" id="UP000015101">
    <property type="component" value="Unassembled WGS sequence"/>
</dbReference>
<proteinExistence type="predicted"/>
<evidence type="ECO:0000313" key="5">
    <source>
        <dbReference type="Proteomes" id="UP000015101"/>
    </source>
</evidence>
<protein>
    <recommendedName>
        <fullName evidence="2">DUF4200 domain-containing protein</fullName>
    </recommendedName>
</protein>
<dbReference type="PANTHER" id="PTHR21683:SF2">
    <property type="entry name" value="COILED-COIL DOMAIN-CONTAINING PROTEIN 42 LIKE-2-LIKE"/>
    <property type="match status" value="1"/>
</dbReference>
<dbReference type="InterPro" id="IPR025252">
    <property type="entry name" value="DUF4200"/>
</dbReference>
<dbReference type="GeneID" id="20202935"/>
<sequence length="296" mass="34350">MLEGKTAFRALPLNKEPTYTTTGTKLLEAVKLVEEVEKTLYMKKKDFKMKMKILKFKSNLVKNKETQLKETVAKFNKFVQENDYKKWRAHVKIDEEQQAIKALANDIDTAQSQLISLAKFKEKLLKWTQQRRTFLDFMQKVHQRTSYDFPELRHIIARKETLMAIQEELVNRISAGLDGCENVKNALKKYVELTGLKKRREDIKQTTYDSNIRLNEIYAKVKASSAEVKQIFLCLNSMCDWLVTYEGMQSIHKPADLEKCIEIVPLLAKHVAFFTSVVARVKKDLINSPADLPPCE</sequence>
<dbReference type="PANTHER" id="PTHR21683">
    <property type="entry name" value="COILED-COIL DOMAIN-CONTAINING PROTEIN 42 LIKE-2-LIKE-RELATED"/>
    <property type="match status" value="1"/>
</dbReference>
<dbReference type="STRING" id="6412.T1F285"/>
<feature type="domain" description="DUF4200" evidence="2">
    <location>
        <begin position="26"/>
        <end position="143"/>
    </location>
</feature>
<accession>T1F285</accession>
<name>T1F285_HELRO</name>
<dbReference type="EMBL" id="AMQM01003353">
    <property type="status" value="NOT_ANNOTATED_CDS"/>
    <property type="molecule type" value="Genomic_DNA"/>
</dbReference>
<dbReference type="InParanoid" id="T1F285"/>
<dbReference type="GO" id="GO:0005856">
    <property type="term" value="C:cytoskeleton"/>
    <property type="evidence" value="ECO:0007669"/>
    <property type="project" value="UniProtKB-ARBA"/>
</dbReference>
<dbReference type="HOGENOM" id="CLU_940979_0_0_1"/>
<evidence type="ECO:0000313" key="3">
    <source>
        <dbReference type="EMBL" id="ESO07974.1"/>
    </source>
</evidence>
<dbReference type="EMBL" id="KB096134">
    <property type="protein sequence ID" value="ESO07974.1"/>
    <property type="molecule type" value="Genomic_DNA"/>
</dbReference>
<keyword evidence="5" id="KW-1185">Reference proteome</keyword>
<dbReference type="EnsemblMetazoa" id="HelroT169691">
    <property type="protein sequence ID" value="HelroP169691"/>
    <property type="gene ID" value="HelroG169691"/>
</dbReference>
<dbReference type="KEGG" id="hro:HELRODRAFT_169691"/>
<evidence type="ECO:0000259" key="2">
    <source>
        <dbReference type="Pfam" id="PF13863"/>
    </source>
</evidence>
<dbReference type="Pfam" id="PF13863">
    <property type="entry name" value="DUF4200"/>
    <property type="match status" value="1"/>
</dbReference>
<dbReference type="AlphaFoldDB" id="T1F285"/>
<organism evidence="4 5">
    <name type="scientific">Helobdella robusta</name>
    <name type="common">Californian leech</name>
    <dbReference type="NCBI Taxonomy" id="6412"/>
    <lineage>
        <taxon>Eukaryota</taxon>
        <taxon>Metazoa</taxon>
        <taxon>Spiralia</taxon>
        <taxon>Lophotrochozoa</taxon>
        <taxon>Annelida</taxon>
        <taxon>Clitellata</taxon>
        <taxon>Hirudinea</taxon>
        <taxon>Rhynchobdellida</taxon>
        <taxon>Glossiphoniidae</taxon>
        <taxon>Helobdella</taxon>
    </lineage>
</organism>
<evidence type="ECO:0000256" key="1">
    <source>
        <dbReference type="ARBA" id="ARBA00023054"/>
    </source>
</evidence>
<evidence type="ECO:0000313" key="4">
    <source>
        <dbReference type="EnsemblMetazoa" id="HelroP169691"/>
    </source>
</evidence>
<dbReference type="RefSeq" id="XP_009013763.1">
    <property type="nucleotide sequence ID" value="XM_009015515.1"/>
</dbReference>
<reference evidence="3 5" key="2">
    <citation type="journal article" date="2013" name="Nature">
        <title>Insights into bilaterian evolution from three spiralian genomes.</title>
        <authorList>
            <person name="Simakov O."/>
            <person name="Marletaz F."/>
            <person name="Cho S.J."/>
            <person name="Edsinger-Gonzales E."/>
            <person name="Havlak P."/>
            <person name="Hellsten U."/>
            <person name="Kuo D.H."/>
            <person name="Larsson T."/>
            <person name="Lv J."/>
            <person name="Arendt D."/>
            <person name="Savage R."/>
            <person name="Osoegawa K."/>
            <person name="de Jong P."/>
            <person name="Grimwood J."/>
            <person name="Chapman J.A."/>
            <person name="Shapiro H."/>
            <person name="Aerts A."/>
            <person name="Otillar R.P."/>
            <person name="Terry A.Y."/>
            <person name="Boore J.L."/>
            <person name="Grigoriev I.V."/>
            <person name="Lindberg D.R."/>
            <person name="Seaver E.C."/>
            <person name="Weisblat D.A."/>
            <person name="Putnam N.H."/>
            <person name="Rokhsar D.S."/>
        </authorList>
    </citation>
    <scope>NUCLEOTIDE SEQUENCE</scope>
</reference>
<dbReference type="InterPro" id="IPR051147">
    <property type="entry name" value="CFAP_domain-containing"/>
</dbReference>
<dbReference type="OrthoDB" id="10264298at2759"/>
<reference evidence="4" key="3">
    <citation type="submission" date="2015-06" db="UniProtKB">
        <authorList>
            <consortium name="EnsemblMetazoa"/>
        </authorList>
    </citation>
    <scope>IDENTIFICATION</scope>
</reference>
<dbReference type="CTD" id="20202935"/>
<gene>
    <name evidence="4" type="primary">20202935</name>
    <name evidence="3" type="ORF">HELRODRAFT_169691</name>
</gene>
<keyword evidence="1" id="KW-0175">Coiled coil</keyword>